<proteinExistence type="predicted"/>
<organism evidence="2 3">
    <name type="scientific">Pleurodeles waltl</name>
    <name type="common">Iberian ribbed newt</name>
    <dbReference type="NCBI Taxonomy" id="8319"/>
    <lineage>
        <taxon>Eukaryota</taxon>
        <taxon>Metazoa</taxon>
        <taxon>Chordata</taxon>
        <taxon>Craniata</taxon>
        <taxon>Vertebrata</taxon>
        <taxon>Euteleostomi</taxon>
        <taxon>Amphibia</taxon>
        <taxon>Batrachia</taxon>
        <taxon>Caudata</taxon>
        <taxon>Salamandroidea</taxon>
        <taxon>Salamandridae</taxon>
        <taxon>Pleurodelinae</taxon>
        <taxon>Pleurodeles</taxon>
    </lineage>
</organism>
<evidence type="ECO:0000313" key="2">
    <source>
        <dbReference type="EMBL" id="KAJ1105559.1"/>
    </source>
</evidence>
<feature type="region of interest" description="Disordered" evidence="1">
    <location>
        <begin position="54"/>
        <end position="88"/>
    </location>
</feature>
<feature type="region of interest" description="Disordered" evidence="1">
    <location>
        <begin position="1"/>
        <end position="30"/>
    </location>
</feature>
<gene>
    <name evidence="2" type="ORF">NDU88_002964</name>
</gene>
<dbReference type="AlphaFoldDB" id="A0AAV7MSX0"/>
<feature type="compositionally biased region" description="Polar residues" evidence="1">
    <location>
        <begin position="9"/>
        <end position="30"/>
    </location>
</feature>
<evidence type="ECO:0000313" key="3">
    <source>
        <dbReference type="Proteomes" id="UP001066276"/>
    </source>
</evidence>
<accession>A0AAV7MSX0</accession>
<dbReference type="EMBL" id="JANPWB010000013">
    <property type="protein sequence ID" value="KAJ1105559.1"/>
    <property type="molecule type" value="Genomic_DNA"/>
</dbReference>
<reference evidence="2" key="1">
    <citation type="journal article" date="2022" name="bioRxiv">
        <title>Sequencing and chromosome-scale assembly of the giantPleurodeles waltlgenome.</title>
        <authorList>
            <person name="Brown T."/>
            <person name="Elewa A."/>
            <person name="Iarovenko S."/>
            <person name="Subramanian E."/>
            <person name="Araus A.J."/>
            <person name="Petzold A."/>
            <person name="Susuki M."/>
            <person name="Suzuki K.-i.T."/>
            <person name="Hayashi T."/>
            <person name="Toyoda A."/>
            <person name="Oliveira C."/>
            <person name="Osipova E."/>
            <person name="Leigh N.D."/>
            <person name="Simon A."/>
            <person name="Yun M.H."/>
        </authorList>
    </citation>
    <scope>NUCLEOTIDE SEQUENCE</scope>
    <source>
        <strain evidence="2">20211129_DDA</strain>
        <tissue evidence="2">Liver</tissue>
    </source>
</reference>
<name>A0AAV7MSX0_PLEWA</name>
<evidence type="ECO:0000256" key="1">
    <source>
        <dbReference type="SAM" id="MobiDB-lite"/>
    </source>
</evidence>
<dbReference type="Proteomes" id="UP001066276">
    <property type="component" value="Chromosome 9"/>
</dbReference>
<comment type="caution">
    <text evidence="2">The sequence shown here is derived from an EMBL/GenBank/DDBJ whole genome shotgun (WGS) entry which is preliminary data.</text>
</comment>
<sequence length="88" mass="9106">MLERDVTLPDTSIQYSGGLSWSGQEGTPATPQACTVEVSLVEKEAALTVVVAGAEQGAEEMPGTAREKNPDGTSETGMPGEAGRIAER</sequence>
<keyword evidence="3" id="KW-1185">Reference proteome</keyword>
<protein>
    <submittedName>
        <fullName evidence="2">Uncharacterized protein</fullName>
    </submittedName>
</protein>